<reference evidence="3" key="2">
    <citation type="submission" date="2021-01" db="EMBL/GenBank/DDBJ databases">
        <title>Pan-genome distribution and transcriptional activeness of fungal secondary metabolism genes in Aspergillus section Fumigati.</title>
        <authorList>
            <person name="Takahashi H."/>
            <person name="Umemura M."/>
            <person name="Ninomiya A."/>
            <person name="Kusuya Y."/>
            <person name="Urayama S."/>
            <person name="Shimizu M."/>
            <person name="Watanabe A."/>
            <person name="Kamei K."/>
            <person name="Yaguchi T."/>
            <person name="Hagiwara D."/>
        </authorList>
    </citation>
    <scope>NUCLEOTIDE SEQUENCE</scope>
    <source>
        <strain evidence="3">IFM 46973</strain>
    </source>
</reference>
<proteinExistence type="predicted"/>
<keyword evidence="2" id="KW-0472">Membrane</keyword>
<dbReference type="Proteomes" id="UP000036893">
    <property type="component" value="Unassembled WGS sequence"/>
</dbReference>
<reference evidence="3" key="1">
    <citation type="journal article" date="2015" name="Genome Announc.">
        <title>Draft Genome Sequence of the Pathogenic Filamentous Fungus Aspergillus udagawae Strain IFM 46973T.</title>
        <authorList>
            <person name="Kusuya Y."/>
            <person name="Takahashi-Nakaguchi A."/>
            <person name="Takahashi H."/>
            <person name="Yaguchi T."/>
        </authorList>
    </citation>
    <scope>NUCLEOTIDE SEQUENCE</scope>
    <source>
        <strain evidence="3">IFM 46973</strain>
    </source>
</reference>
<protein>
    <submittedName>
        <fullName evidence="3">Uncharacterized protein</fullName>
    </submittedName>
</protein>
<sequence>MHDDSDNQLSETLIEPTNSAISTPGSDRHSVDDDSSNQQGAGSDKPNPPNPSVPLQRSVYIVFLTLLYGAAALYAWIIICILTELDRILSGPHLGTTTVPEYLGALFAKSERYLSRARTVQSLVSVLTIPLTSAVCSQAAVAYIQRKRGAQRPTLRQSMALADKGWTDLVLLKNLVFGGWNKYRSSLLLFALFLHVIGAAISPVQQIFLSCKTIKRVGATLASTVNTVVQPRLWSTANGTISLGDKSYYTYSALQTKSQNTLANISTITDPFWAELPTSTNTGLIQQFAPRINSTPIWENNSAAVLPEDCKSSSDAFYLHYKYGQHNDAPFQYDIEICIPGNMSQSPWRNQLSRQDFSEELYFHMNFSGDGGMLNYVPRLGTHSRKLTLHTTTDYFELPNYANGQVPGPLIEESPFGRSPRDFTPRDLANNTAWTTLDATLNVINVNNKGPLLYIAMALFGEGSFAGVQHTVLAAYANSGISYGGCIDTIPFIPLLDDPHSSFKSSPGNPCLTGSGLMGNGTRDRVYDDDRMHAIVAGYFFLFSGDPTYGPTSERIQNAFASAAFLANDMFMTNNYHEQSIDVSYDMGADVQIPHISRARIIFVSVLLGLDLACLLALSLYTAWIPRRTGTLDSFAMLRIGPSISERVPLLAAQDVGRIKILDETPGWMGNASDAEIGELCLGGQRPLEKTRRYRCYDTDHAAQAIATRKPSGLIRRESYCLASGENT</sequence>
<dbReference type="EMBL" id="BBXM02000003">
    <property type="protein sequence ID" value="GIC88701.1"/>
    <property type="molecule type" value="Genomic_DNA"/>
</dbReference>
<feature type="transmembrane region" description="Helical" evidence="2">
    <location>
        <begin position="187"/>
        <end position="208"/>
    </location>
</feature>
<feature type="region of interest" description="Disordered" evidence="1">
    <location>
        <begin position="1"/>
        <end position="51"/>
    </location>
</feature>
<evidence type="ECO:0000313" key="3">
    <source>
        <dbReference type="EMBL" id="GIC88701.1"/>
    </source>
</evidence>
<evidence type="ECO:0000313" key="4">
    <source>
        <dbReference type="Proteomes" id="UP000036893"/>
    </source>
</evidence>
<evidence type="ECO:0000256" key="2">
    <source>
        <dbReference type="SAM" id="Phobius"/>
    </source>
</evidence>
<evidence type="ECO:0000256" key="1">
    <source>
        <dbReference type="SAM" id="MobiDB-lite"/>
    </source>
</evidence>
<organism evidence="3 4">
    <name type="scientific">Aspergillus udagawae</name>
    <dbReference type="NCBI Taxonomy" id="91492"/>
    <lineage>
        <taxon>Eukaryota</taxon>
        <taxon>Fungi</taxon>
        <taxon>Dikarya</taxon>
        <taxon>Ascomycota</taxon>
        <taxon>Pezizomycotina</taxon>
        <taxon>Eurotiomycetes</taxon>
        <taxon>Eurotiomycetidae</taxon>
        <taxon>Eurotiales</taxon>
        <taxon>Aspergillaceae</taxon>
        <taxon>Aspergillus</taxon>
        <taxon>Aspergillus subgen. Fumigati</taxon>
    </lineage>
</organism>
<name>A0A8E0QTE2_9EURO</name>
<keyword evidence="2" id="KW-0812">Transmembrane</keyword>
<feature type="transmembrane region" description="Helical" evidence="2">
    <location>
        <begin position="601"/>
        <end position="624"/>
    </location>
</feature>
<dbReference type="GeneID" id="66992575"/>
<comment type="caution">
    <text evidence="3">The sequence shown here is derived from an EMBL/GenBank/DDBJ whole genome shotgun (WGS) entry which is preliminary data.</text>
</comment>
<feature type="compositionally biased region" description="Polar residues" evidence="1">
    <location>
        <begin position="7"/>
        <end position="25"/>
    </location>
</feature>
<dbReference type="RefSeq" id="XP_043145967.1">
    <property type="nucleotide sequence ID" value="XM_043290032.1"/>
</dbReference>
<accession>A0A8E0QTE2</accession>
<keyword evidence="2" id="KW-1133">Transmembrane helix</keyword>
<dbReference type="AlphaFoldDB" id="A0A8E0QTE2"/>
<gene>
    <name evidence="3" type="ORF">Aud_005099</name>
</gene>
<feature type="transmembrane region" description="Helical" evidence="2">
    <location>
        <begin position="59"/>
        <end position="82"/>
    </location>
</feature>